<feature type="domain" description="HTH lysR-type" evidence="5">
    <location>
        <begin position="1"/>
        <end position="49"/>
    </location>
</feature>
<sequence length="295" mass="32266">MALAATGNFSRAAEERHMTQPAFSRRIRALEEWLGADLFDRSSQPARVTEVGEWFRTVAQDLQSRVAGIPGEARAISEASSTTLRFAATHALSFTFMPRWLHALEAHASMGQLQLMSDVQQKCETLLAQNQVHFMLAHGHPGVRGPLDEADYPSIVVGTDQLIPVSAPDDGGRPLHGLPAASKGSQLQWLGYSAESGLGRILKQLRGPTLDRMHAHQVLTAHLASVLRTMALDKRGCAWLPKLLVEDDLAIGRLVSAAPDDWRIDLQIRLYRQRGESGKAAETFWQAASAAAQPV</sequence>
<dbReference type="SUPFAM" id="SSF46785">
    <property type="entry name" value="Winged helix' DNA-binding domain"/>
    <property type="match status" value="1"/>
</dbReference>
<name>A0ABT8DVD7_9BURK</name>
<evidence type="ECO:0000313" key="7">
    <source>
        <dbReference type="Proteomes" id="UP001228044"/>
    </source>
</evidence>
<dbReference type="InterPro" id="IPR036390">
    <property type="entry name" value="WH_DNA-bd_sf"/>
</dbReference>
<keyword evidence="2" id="KW-0805">Transcription regulation</keyword>
<dbReference type="PANTHER" id="PTHR30126">
    <property type="entry name" value="HTH-TYPE TRANSCRIPTIONAL REGULATOR"/>
    <property type="match status" value="1"/>
</dbReference>
<dbReference type="InterPro" id="IPR036388">
    <property type="entry name" value="WH-like_DNA-bd_sf"/>
</dbReference>
<dbReference type="Gene3D" id="1.10.10.10">
    <property type="entry name" value="Winged helix-like DNA-binding domain superfamily/Winged helix DNA-binding domain"/>
    <property type="match status" value="1"/>
</dbReference>
<protein>
    <submittedName>
        <fullName evidence="6">LysR substrate-binding domain-containing protein</fullName>
    </submittedName>
</protein>
<evidence type="ECO:0000256" key="2">
    <source>
        <dbReference type="ARBA" id="ARBA00023015"/>
    </source>
</evidence>
<dbReference type="PROSITE" id="PS50931">
    <property type="entry name" value="HTH_LYSR"/>
    <property type="match status" value="1"/>
</dbReference>
<evidence type="ECO:0000259" key="5">
    <source>
        <dbReference type="PROSITE" id="PS50931"/>
    </source>
</evidence>
<proteinExistence type="inferred from homology"/>
<evidence type="ECO:0000256" key="4">
    <source>
        <dbReference type="ARBA" id="ARBA00023163"/>
    </source>
</evidence>
<dbReference type="InterPro" id="IPR000847">
    <property type="entry name" value="LysR_HTH_N"/>
</dbReference>
<keyword evidence="4" id="KW-0804">Transcription</keyword>
<dbReference type="Pfam" id="PF03466">
    <property type="entry name" value="LysR_substrate"/>
    <property type="match status" value="1"/>
</dbReference>
<dbReference type="EMBL" id="JAUHHC010000002">
    <property type="protein sequence ID" value="MDN3920342.1"/>
    <property type="molecule type" value="Genomic_DNA"/>
</dbReference>
<reference evidence="6 7" key="1">
    <citation type="submission" date="2023-06" db="EMBL/GenBank/DDBJ databases">
        <title>Pelomonas sp. PFR6 16S ribosomal RNA gene Genome sequencing and assembly.</title>
        <authorList>
            <person name="Woo H."/>
        </authorList>
    </citation>
    <scope>NUCLEOTIDE SEQUENCE [LARGE SCALE GENOMIC DNA]</scope>
    <source>
        <strain evidence="6 7">PFR6</strain>
    </source>
</reference>
<comment type="similarity">
    <text evidence="1">Belongs to the LysR transcriptional regulatory family.</text>
</comment>
<organism evidence="6 7">
    <name type="scientific">Roseateles violae</name>
    <dbReference type="NCBI Taxonomy" id="3058042"/>
    <lineage>
        <taxon>Bacteria</taxon>
        <taxon>Pseudomonadati</taxon>
        <taxon>Pseudomonadota</taxon>
        <taxon>Betaproteobacteria</taxon>
        <taxon>Burkholderiales</taxon>
        <taxon>Sphaerotilaceae</taxon>
        <taxon>Roseateles</taxon>
    </lineage>
</organism>
<dbReference type="InterPro" id="IPR005119">
    <property type="entry name" value="LysR_subst-bd"/>
</dbReference>
<keyword evidence="7" id="KW-1185">Reference proteome</keyword>
<dbReference type="Pfam" id="PF00126">
    <property type="entry name" value="HTH_1"/>
    <property type="match status" value="1"/>
</dbReference>
<evidence type="ECO:0000256" key="1">
    <source>
        <dbReference type="ARBA" id="ARBA00009437"/>
    </source>
</evidence>
<dbReference type="SUPFAM" id="SSF53850">
    <property type="entry name" value="Periplasmic binding protein-like II"/>
    <property type="match status" value="1"/>
</dbReference>
<dbReference type="PANTHER" id="PTHR30126:SF2">
    <property type="entry name" value="HTH-TYPE TRANSCRIPTIONAL REGULATOR YJIE"/>
    <property type="match status" value="1"/>
</dbReference>
<gene>
    <name evidence="6" type="ORF">QWJ38_08645</name>
</gene>
<keyword evidence="3" id="KW-0238">DNA-binding</keyword>
<comment type="caution">
    <text evidence="6">The sequence shown here is derived from an EMBL/GenBank/DDBJ whole genome shotgun (WGS) entry which is preliminary data.</text>
</comment>
<dbReference type="Proteomes" id="UP001228044">
    <property type="component" value="Unassembled WGS sequence"/>
</dbReference>
<dbReference type="Gene3D" id="3.40.190.10">
    <property type="entry name" value="Periplasmic binding protein-like II"/>
    <property type="match status" value="1"/>
</dbReference>
<evidence type="ECO:0000256" key="3">
    <source>
        <dbReference type="ARBA" id="ARBA00023125"/>
    </source>
</evidence>
<accession>A0ABT8DVD7</accession>
<dbReference type="PRINTS" id="PR00039">
    <property type="entry name" value="HTHLYSR"/>
</dbReference>
<evidence type="ECO:0000313" key="6">
    <source>
        <dbReference type="EMBL" id="MDN3920342.1"/>
    </source>
</evidence>